<accession>A0A383AAE7</accession>
<protein>
    <recommendedName>
        <fullName evidence="4">Lipoyl synthase N-terminal domain-containing protein</fullName>
    </recommendedName>
</protein>
<dbReference type="InterPro" id="IPR003698">
    <property type="entry name" value="Lipoyl_synth"/>
</dbReference>
<evidence type="ECO:0000256" key="1">
    <source>
        <dbReference type="ARBA" id="ARBA00001966"/>
    </source>
</evidence>
<dbReference type="InterPro" id="IPR058240">
    <property type="entry name" value="rSAM_sf"/>
</dbReference>
<dbReference type="EMBL" id="UINC01190433">
    <property type="protein sequence ID" value="SVE04593.1"/>
    <property type="molecule type" value="Genomic_DNA"/>
</dbReference>
<dbReference type="AlphaFoldDB" id="A0A383AAE7"/>
<sequence length="104" mass="11940">MSSFINQPKITNNNRKPDWLKIQVRTDQNYKELKAIVRHGNLNTVCEEALCPNIYECWERRSATVMILGDVCTRSCGFCSVNTGKPVWDDPDEPHRTALAVKQM</sequence>
<dbReference type="PANTHER" id="PTHR10949:SF0">
    <property type="entry name" value="LIPOYL SYNTHASE, MITOCHONDRIAL"/>
    <property type="match status" value="1"/>
</dbReference>
<keyword evidence="3" id="KW-0408">Iron</keyword>
<feature type="domain" description="Lipoyl synthase N-terminal" evidence="4">
    <location>
        <begin position="11"/>
        <end position="51"/>
    </location>
</feature>
<proteinExistence type="predicted"/>
<evidence type="ECO:0000256" key="3">
    <source>
        <dbReference type="ARBA" id="ARBA00022485"/>
    </source>
</evidence>
<comment type="cofactor">
    <cofactor evidence="1">
        <name>[4Fe-4S] cluster</name>
        <dbReference type="ChEBI" id="CHEBI:49883"/>
    </cofactor>
</comment>
<comment type="subcellular location">
    <subcellularLocation>
        <location evidence="2">Mitochondrion</location>
    </subcellularLocation>
</comment>
<organism evidence="5">
    <name type="scientific">marine metagenome</name>
    <dbReference type="NCBI Taxonomy" id="408172"/>
    <lineage>
        <taxon>unclassified sequences</taxon>
        <taxon>metagenomes</taxon>
        <taxon>ecological metagenomes</taxon>
    </lineage>
</organism>
<evidence type="ECO:0000313" key="5">
    <source>
        <dbReference type="EMBL" id="SVE04593.1"/>
    </source>
</evidence>
<keyword evidence="3" id="KW-0004">4Fe-4S</keyword>
<dbReference type="GO" id="GO:0016992">
    <property type="term" value="F:lipoate synthase activity"/>
    <property type="evidence" value="ECO:0007669"/>
    <property type="project" value="InterPro"/>
</dbReference>
<keyword evidence="3" id="KW-0411">Iron-sulfur</keyword>
<reference evidence="5" key="1">
    <citation type="submission" date="2018-05" db="EMBL/GenBank/DDBJ databases">
        <authorList>
            <person name="Lanie J.A."/>
            <person name="Ng W.-L."/>
            <person name="Kazmierczak K.M."/>
            <person name="Andrzejewski T.M."/>
            <person name="Davidsen T.M."/>
            <person name="Wayne K.J."/>
            <person name="Tettelin H."/>
            <person name="Glass J.I."/>
            <person name="Rusch D."/>
            <person name="Podicherti R."/>
            <person name="Tsui H.-C.T."/>
            <person name="Winkler M.E."/>
        </authorList>
    </citation>
    <scope>NUCLEOTIDE SEQUENCE</scope>
</reference>
<dbReference type="GO" id="GO:0051539">
    <property type="term" value="F:4 iron, 4 sulfur cluster binding"/>
    <property type="evidence" value="ECO:0007669"/>
    <property type="project" value="UniProtKB-KW"/>
</dbReference>
<evidence type="ECO:0000259" key="4">
    <source>
        <dbReference type="Pfam" id="PF16881"/>
    </source>
</evidence>
<dbReference type="GO" id="GO:0005739">
    <property type="term" value="C:mitochondrion"/>
    <property type="evidence" value="ECO:0007669"/>
    <property type="project" value="UniProtKB-SubCell"/>
</dbReference>
<dbReference type="Pfam" id="PF16881">
    <property type="entry name" value="LIAS_N"/>
    <property type="match status" value="1"/>
</dbReference>
<dbReference type="InterPro" id="IPR031691">
    <property type="entry name" value="LIAS_N"/>
</dbReference>
<evidence type="ECO:0000256" key="2">
    <source>
        <dbReference type="ARBA" id="ARBA00004173"/>
    </source>
</evidence>
<name>A0A383AAE7_9ZZZZ</name>
<dbReference type="SUPFAM" id="SSF102114">
    <property type="entry name" value="Radical SAM enzymes"/>
    <property type="match status" value="1"/>
</dbReference>
<feature type="non-terminal residue" evidence="5">
    <location>
        <position position="104"/>
    </location>
</feature>
<keyword evidence="3" id="KW-0479">Metal-binding</keyword>
<gene>
    <name evidence="5" type="ORF">METZ01_LOCUS457447</name>
</gene>
<dbReference type="PANTHER" id="PTHR10949">
    <property type="entry name" value="LIPOYL SYNTHASE"/>
    <property type="match status" value="1"/>
</dbReference>